<dbReference type="Proteomes" id="UP000708208">
    <property type="component" value="Unassembled WGS sequence"/>
</dbReference>
<dbReference type="EMBL" id="CAJVCH010083903">
    <property type="protein sequence ID" value="CAG7721871.1"/>
    <property type="molecule type" value="Genomic_DNA"/>
</dbReference>
<feature type="compositionally biased region" description="Polar residues" evidence="1">
    <location>
        <begin position="48"/>
        <end position="57"/>
    </location>
</feature>
<evidence type="ECO:0000256" key="1">
    <source>
        <dbReference type="SAM" id="MobiDB-lite"/>
    </source>
</evidence>
<reference evidence="2" key="1">
    <citation type="submission" date="2021-06" db="EMBL/GenBank/DDBJ databases">
        <authorList>
            <person name="Hodson N. C."/>
            <person name="Mongue J. A."/>
            <person name="Jaron S. K."/>
        </authorList>
    </citation>
    <scope>NUCLEOTIDE SEQUENCE</scope>
</reference>
<organism evidence="2 3">
    <name type="scientific">Allacma fusca</name>
    <dbReference type="NCBI Taxonomy" id="39272"/>
    <lineage>
        <taxon>Eukaryota</taxon>
        <taxon>Metazoa</taxon>
        <taxon>Ecdysozoa</taxon>
        <taxon>Arthropoda</taxon>
        <taxon>Hexapoda</taxon>
        <taxon>Collembola</taxon>
        <taxon>Symphypleona</taxon>
        <taxon>Sminthuridae</taxon>
        <taxon>Allacma</taxon>
    </lineage>
</organism>
<name>A0A8J2JKT8_9HEXA</name>
<evidence type="ECO:0000313" key="2">
    <source>
        <dbReference type="EMBL" id="CAG7721871.1"/>
    </source>
</evidence>
<sequence>MQVLLPRGNRDEMLEDAHSHCILNVPTTSSTKTANSNNKTSLDLLSPHNETQWSPHTTDMLPESTFTTTLQFPLVNIPLEQVA</sequence>
<feature type="region of interest" description="Disordered" evidence="1">
    <location>
        <begin position="28"/>
        <end position="59"/>
    </location>
</feature>
<dbReference type="AlphaFoldDB" id="A0A8J2JKT8"/>
<gene>
    <name evidence="2" type="ORF">AFUS01_LOCUS11058</name>
</gene>
<protein>
    <submittedName>
        <fullName evidence="2">Uncharacterized protein</fullName>
    </submittedName>
</protein>
<keyword evidence="3" id="KW-1185">Reference proteome</keyword>
<accession>A0A8J2JKT8</accession>
<comment type="caution">
    <text evidence="2">The sequence shown here is derived from an EMBL/GenBank/DDBJ whole genome shotgun (WGS) entry which is preliminary data.</text>
</comment>
<feature type="compositionally biased region" description="Low complexity" evidence="1">
    <location>
        <begin position="28"/>
        <end position="41"/>
    </location>
</feature>
<evidence type="ECO:0000313" key="3">
    <source>
        <dbReference type="Proteomes" id="UP000708208"/>
    </source>
</evidence>
<proteinExistence type="predicted"/>